<protein>
    <submittedName>
        <fullName evidence="3">Uncharacterized protein LOC116287374</fullName>
    </submittedName>
</protein>
<gene>
    <name evidence="3" type="primary">LOC116287374</name>
</gene>
<dbReference type="AlphaFoldDB" id="A0A6P8H0F7"/>
<feature type="region of interest" description="Disordered" evidence="1">
    <location>
        <begin position="48"/>
        <end position="84"/>
    </location>
</feature>
<dbReference type="Proteomes" id="UP000515163">
    <property type="component" value="Unplaced"/>
</dbReference>
<dbReference type="OrthoDB" id="19742at2759"/>
<dbReference type="RefSeq" id="XP_031549909.1">
    <property type="nucleotide sequence ID" value="XM_031694049.1"/>
</dbReference>
<dbReference type="SUPFAM" id="SSF63570">
    <property type="entry name" value="PABC (PABP) domain"/>
    <property type="match status" value="1"/>
</dbReference>
<evidence type="ECO:0000256" key="1">
    <source>
        <dbReference type="SAM" id="MobiDB-lite"/>
    </source>
</evidence>
<proteinExistence type="predicted"/>
<reference evidence="3" key="1">
    <citation type="submission" date="2025-08" db="UniProtKB">
        <authorList>
            <consortium name="RefSeq"/>
        </authorList>
    </citation>
    <scope>IDENTIFICATION</scope>
    <source>
        <tissue evidence="3">Tentacle</tissue>
    </source>
</reference>
<evidence type="ECO:0000313" key="3">
    <source>
        <dbReference type="RefSeq" id="XP_031549909.1"/>
    </source>
</evidence>
<feature type="compositionally biased region" description="Polar residues" evidence="1">
    <location>
        <begin position="20"/>
        <end position="35"/>
    </location>
</feature>
<feature type="region of interest" description="Disordered" evidence="1">
    <location>
        <begin position="1"/>
        <end position="35"/>
    </location>
</feature>
<organism evidence="2 3">
    <name type="scientific">Actinia tenebrosa</name>
    <name type="common">Australian red waratah sea anemone</name>
    <dbReference type="NCBI Taxonomy" id="6105"/>
    <lineage>
        <taxon>Eukaryota</taxon>
        <taxon>Metazoa</taxon>
        <taxon>Cnidaria</taxon>
        <taxon>Anthozoa</taxon>
        <taxon>Hexacorallia</taxon>
        <taxon>Actiniaria</taxon>
        <taxon>Actiniidae</taxon>
        <taxon>Actinia</taxon>
    </lineage>
</organism>
<evidence type="ECO:0000313" key="2">
    <source>
        <dbReference type="Proteomes" id="UP000515163"/>
    </source>
</evidence>
<keyword evidence="2" id="KW-1185">Reference proteome</keyword>
<dbReference type="GO" id="GO:0003723">
    <property type="term" value="F:RNA binding"/>
    <property type="evidence" value="ECO:0007669"/>
    <property type="project" value="InterPro"/>
</dbReference>
<dbReference type="InterPro" id="IPR036053">
    <property type="entry name" value="PABP-dom"/>
</dbReference>
<name>A0A6P8H0F7_ACTTE</name>
<dbReference type="InParanoid" id="A0A6P8H0F7"/>
<dbReference type="GeneID" id="116287374"/>
<accession>A0A6P8H0F7</accession>
<feature type="compositionally biased region" description="Polar residues" evidence="1">
    <location>
        <begin position="51"/>
        <end position="75"/>
    </location>
</feature>
<dbReference type="KEGG" id="aten:116287374"/>
<sequence length="119" mass="13073">MSQQPQRVPDGSCQVRPSYKFSQAVRSQRSADAQQGIQALGQEPLLPSVLAQATPQEQKQVLGQRMPNEQMSHQPQRVPGGLSQVRPSYKFSQTVHNEPSANAQQGIQVPVCTLNIAQQ</sequence>